<dbReference type="RefSeq" id="WP_052650874.1">
    <property type="nucleotide sequence ID" value="NZ_CCXS01000001.1"/>
</dbReference>
<feature type="transmembrane region" description="Helical" evidence="9">
    <location>
        <begin position="41"/>
        <end position="62"/>
    </location>
</feature>
<keyword evidence="5 9" id="KW-0812">Transmembrane</keyword>
<dbReference type="GO" id="GO:0015649">
    <property type="term" value="F:2-keto-3-deoxygluconate:proton symporter activity"/>
    <property type="evidence" value="ECO:0007669"/>
    <property type="project" value="InterPro"/>
</dbReference>
<proteinExistence type="inferred from homology"/>
<evidence type="ECO:0000256" key="2">
    <source>
        <dbReference type="ARBA" id="ARBA00022448"/>
    </source>
</evidence>
<evidence type="ECO:0000256" key="5">
    <source>
        <dbReference type="ARBA" id="ARBA00022692"/>
    </source>
</evidence>
<evidence type="ECO:0000256" key="4">
    <source>
        <dbReference type="ARBA" id="ARBA00022597"/>
    </source>
</evidence>
<dbReference type="STRING" id="1499687.BN1080_01070"/>
<feature type="transmembrane region" description="Helical" evidence="9">
    <location>
        <begin position="200"/>
        <end position="221"/>
    </location>
</feature>
<keyword evidence="11" id="KW-1185">Reference proteome</keyword>
<keyword evidence="8 9" id="KW-0472">Membrane</keyword>
<dbReference type="InterPro" id="IPR004684">
    <property type="entry name" value="2keto-3dGluconate_permease"/>
</dbReference>
<feature type="transmembrane region" description="Helical" evidence="9">
    <location>
        <begin position="138"/>
        <end position="160"/>
    </location>
</feature>
<evidence type="ECO:0000313" key="10">
    <source>
        <dbReference type="EMBL" id="CEG22149.1"/>
    </source>
</evidence>
<gene>
    <name evidence="10" type="primary">kdgT</name>
    <name evidence="10" type="ORF">BN1080_01070</name>
</gene>
<evidence type="ECO:0000313" key="11">
    <source>
        <dbReference type="Proteomes" id="UP000043699"/>
    </source>
</evidence>
<keyword evidence="6" id="KW-0769">Symport</keyword>
<feature type="transmembrane region" description="Helical" evidence="9">
    <location>
        <begin position="166"/>
        <end position="188"/>
    </location>
</feature>
<evidence type="ECO:0000256" key="8">
    <source>
        <dbReference type="ARBA" id="ARBA00023136"/>
    </source>
</evidence>
<keyword evidence="7 9" id="KW-1133">Transmembrane helix</keyword>
<feature type="transmembrane region" description="Helical" evidence="9">
    <location>
        <begin position="12"/>
        <end position="29"/>
    </location>
</feature>
<feature type="transmembrane region" description="Helical" evidence="9">
    <location>
        <begin position="101"/>
        <end position="126"/>
    </location>
</feature>
<evidence type="ECO:0000256" key="7">
    <source>
        <dbReference type="ARBA" id="ARBA00022989"/>
    </source>
</evidence>
<feature type="transmembrane region" description="Helical" evidence="9">
    <location>
        <begin position="74"/>
        <end position="95"/>
    </location>
</feature>
<evidence type="ECO:0000256" key="9">
    <source>
        <dbReference type="SAM" id="Phobius"/>
    </source>
</evidence>
<dbReference type="GO" id="GO:0016020">
    <property type="term" value="C:membrane"/>
    <property type="evidence" value="ECO:0007669"/>
    <property type="project" value="InterPro"/>
</dbReference>
<feature type="transmembrane region" description="Helical" evidence="9">
    <location>
        <begin position="227"/>
        <end position="246"/>
    </location>
</feature>
<evidence type="ECO:0000256" key="1">
    <source>
        <dbReference type="ARBA" id="ARBA00006430"/>
    </source>
</evidence>
<name>A0A098EIM7_9BACL</name>
<comment type="similarity">
    <text evidence="1">Belongs to the KdgT transporter family.</text>
</comment>
<evidence type="ECO:0000256" key="6">
    <source>
        <dbReference type="ARBA" id="ARBA00022847"/>
    </source>
</evidence>
<feature type="transmembrane region" description="Helical" evidence="9">
    <location>
        <begin position="266"/>
        <end position="284"/>
    </location>
</feature>
<dbReference type="Proteomes" id="UP000043699">
    <property type="component" value="Unassembled WGS sequence"/>
</dbReference>
<accession>A0A098EIM7</accession>
<feature type="transmembrane region" description="Helical" evidence="9">
    <location>
        <begin position="290"/>
        <end position="310"/>
    </location>
</feature>
<reference evidence="10 11" key="1">
    <citation type="submission" date="2014-09" db="EMBL/GenBank/DDBJ databases">
        <authorList>
            <person name="Urmite Genomes Urmite Genomes"/>
        </authorList>
    </citation>
    <scope>NUCLEOTIDE SEQUENCE [LARGE SCALE GENOMIC DNA]</scope>
    <source>
        <strain evidence="10 11">ES2</strain>
    </source>
</reference>
<keyword evidence="4" id="KW-0762">Sugar transport</keyword>
<organism evidence="10 11">
    <name type="scientific">Planococcus massiliensis</name>
    <dbReference type="NCBI Taxonomy" id="1499687"/>
    <lineage>
        <taxon>Bacteria</taxon>
        <taxon>Bacillati</taxon>
        <taxon>Bacillota</taxon>
        <taxon>Bacilli</taxon>
        <taxon>Bacillales</taxon>
        <taxon>Caryophanaceae</taxon>
        <taxon>Planococcus</taxon>
    </lineage>
</organism>
<keyword evidence="2" id="KW-0813">Transport</keyword>
<dbReference type="OrthoDB" id="2833at2"/>
<dbReference type="AlphaFoldDB" id="A0A098EIM7"/>
<dbReference type="EMBL" id="CCXS01000001">
    <property type="protein sequence ID" value="CEG22149.1"/>
    <property type="molecule type" value="Genomic_DNA"/>
</dbReference>
<evidence type="ECO:0000256" key="3">
    <source>
        <dbReference type="ARBA" id="ARBA00022475"/>
    </source>
</evidence>
<dbReference type="Pfam" id="PF03812">
    <property type="entry name" value="KdgT"/>
    <property type="match status" value="1"/>
</dbReference>
<sequence>MKIKATLERIPGGMMVVPLLLAAIINTLAPDLLRIGGFTQALFVDSANALIALFLLCTGAQINVKTFGVSLAKGATLLTTKWVVGAIFGLIAYMLAGDNGLWLGIAPIAVIAAMTNSNGGLFVALVGQYGSKEDRAAYSLLALNDGPFLTMVALTIFGAMGFVDGLFSPISFIAVLLPILIGMILGNLDEDMRSFLDQGSSMLIPFFAFALGMGINFKAIIEGGLGGIALGLMTVFITGTAGYLVFKALKWNPIVGAAEGSTAGNAVATPAAIAAASTGFASVVDIATVQVAASTVTTAILLPLYVAFLVKRLEKKGYLFDNGNLLKKEV</sequence>
<keyword evidence="3" id="KW-1003">Cell membrane</keyword>
<protein>
    <submittedName>
        <fullName evidence="10">2-keto-3-deoxygluconate permease</fullName>
    </submittedName>
</protein>